<feature type="transmembrane region" description="Helical" evidence="7">
    <location>
        <begin position="277"/>
        <end position="296"/>
    </location>
</feature>
<feature type="transmembrane region" description="Helical" evidence="7">
    <location>
        <begin position="71"/>
        <end position="88"/>
    </location>
</feature>
<dbReference type="Pfam" id="PF00999">
    <property type="entry name" value="Na_H_Exchanger"/>
    <property type="match status" value="1"/>
</dbReference>
<feature type="transmembrane region" description="Helical" evidence="7">
    <location>
        <begin position="34"/>
        <end position="51"/>
    </location>
</feature>
<evidence type="ECO:0000313" key="9">
    <source>
        <dbReference type="EMBL" id="SPM42268.1"/>
    </source>
</evidence>
<reference evidence="9 10" key="1">
    <citation type="submission" date="2017-01" db="EMBL/GenBank/DDBJ databases">
        <authorList>
            <consortium name="Urmite Genomes"/>
        </authorList>
    </citation>
    <scope>NUCLEOTIDE SEQUENCE [LARGE SCALE GENOMIC DNA]</scope>
    <source>
        <strain evidence="9 10">AB215</strain>
    </source>
</reference>
<keyword evidence="4 7" id="KW-1133">Transmembrane helix</keyword>
<dbReference type="OrthoDB" id="9793589at2"/>
<evidence type="ECO:0000256" key="6">
    <source>
        <dbReference type="ARBA" id="ARBA00023136"/>
    </source>
</evidence>
<comment type="subcellular location">
    <subcellularLocation>
        <location evidence="1">Membrane</location>
        <topology evidence="1">Multi-pass membrane protein</topology>
    </subcellularLocation>
</comment>
<dbReference type="Gene3D" id="1.20.1530.20">
    <property type="match status" value="1"/>
</dbReference>
<name>A0A2U3PEU3_9MYCO</name>
<evidence type="ECO:0000313" key="10">
    <source>
        <dbReference type="Proteomes" id="UP000240424"/>
    </source>
</evidence>
<dbReference type="GO" id="GO:1902600">
    <property type="term" value="P:proton transmembrane transport"/>
    <property type="evidence" value="ECO:0007669"/>
    <property type="project" value="InterPro"/>
</dbReference>
<dbReference type="EMBL" id="FUEZ01000004">
    <property type="protein sequence ID" value="SPM42268.1"/>
    <property type="molecule type" value="Genomic_DNA"/>
</dbReference>
<feature type="transmembrane region" description="Helical" evidence="7">
    <location>
        <begin position="228"/>
        <end position="246"/>
    </location>
</feature>
<evidence type="ECO:0000259" key="8">
    <source>
        <dbReference type="Pfam" id="PF00999"/>
    </source>
</evidence>
<dbReference type="GO" id="GO:0006885">
    <property type="term" value="P:regulation of pH"/>
    <property type="evidence" value="ECO:0007669"/>
    <property type="project" value="TreeGrafter"/>
</dbReference>
<evidence type="ECO:0000256" key="5">
    <source>
        <dbReference type="ARBA" id="ARBA00023065"/>
    </source>
</evidence>
<protein>
    <submittedName>
        <fullName evidence="9">Kef-type K+ transport system, membrane component KefB</fullName>
    </submittedName>
</protein>
<dbReference type="GO" id="GO:0012505">
    <property type="term" value="C:endomembrane system"/>
    <property type="evidence" value="ECO:0007669"/>
    <property type="project" value="TreeGrafter"/>
</dbReference>
<proteinExistence type="predicted"/>
<feature type="transmembrane region" description="Helical" evidence="7">
    <location>
        <begin position="308"/>
        <end position="328"/>
    </location>
</feature>
<feature type="transmembrane region" description="Helical" evidence="7">
    <location>
        <begin position="134"/>
        <end position="155"/>
    </location>
</feature>
<gene>
    <name evidence="9" type="ORF">MNAB215_4488</name>
</gene>
<dbReference type="STRING" id="1841861.GCA_900157365_02808"/>
<dbReference type="InterPro" id="IPR006153">
    <property type="entry name" value="Cation/H_exchanger_TM"/>
</dbReference>
<dbReference type="Proteomes" id="UP000240424">
    <property type="component" value="Unassembled WGS sequence"/>
</dbReference>
<dbReference type="InterPro" id="IPR038770">
    <property type="entry name" value="Na+/solute_symporter_sf"/>
</dbReference>
<keyword evidence="5" id="KW-0406">Ion transport</keyword>
<feature type="transmembrane region" description="Helical" evidence="7">
    <location>
        <begin position="195"/>
        <end position="216"/>
    </location>
</feature>
<feature type="transmembrane region" description="Helical" evidence="7">
    <location>
        <begin position="167"/>
        <end position="189"/>
    </location>
</feature>
<keyword evidence="10" id="KW-1185">Reference proteome</keyword>
<organism evidence="9 10">
    <name type="scientific">Mycobacterium numidiamassiliense</name>
    <dbReference type="NCBI Taxonomy" id="1841861"/>
    <lineage>
        <taxon>Bacteria</taxon>
        <taxon>Bacillati</taxon>
        <taxon>Actinomycetota</taxon>
        <taxon>Actinomycetes</taxon>
        <taxon>Mycobacteriales</taxon>
        <taxon>Mycobacteriaceae</taxon>
        <taxon>Mycobacterium</taxon>
    </lineage>
</organism>
<dbReference type="InterPro" id="IPR050794">
    <property type="entry name" value="CPA2_transporter"/>
</dbReference>
<keyword evidence="2" id="KW-0813">Transport</keyword>
<dbReference type="RefSeq" id="WP_083746212.1">
    <property type="nucleotide sequence ID" value="NZ_FUEZ01000004.1"/>
</dbReference>
<sequence>MPLGSVLQALMVLSAVLAGSVLVGTLFRRIKQPAVVGVIFFGLLIGTVLSASPPSIQSALLSPTAKSLIEAVGQAGLLLLLFLVGIELRTYSKSSKQAPLWQLVPCVAIPIVVCAAATLPFANQLVGPDHNPVHVWMFVGIALSVTAVPVLVLIIKDLTVPAPIPGVALRIAVATDATAWALVTALILVTTDLSTISVTAICVGVALLLVVMFVLPRLLQRWYKPTQHGAPFVIAMLAYALVGGAATQVLGIHPAIGAVIAGLFFPAGLANEASQRALAIVADMLIPAFFVSSALSVPLQVLADLCQWTGLLCLLTLTTAAFGSKIAVGLVSGRMQRWPLKKSAELGVLLNCRGVTELAIASVGLQSHLIGPYAFAMLCALAIVTTAVTAPLYTAINSRPRVSTPREEVPEVARAA</sequence>
<evidence type="ECO:0000256" key="7">
    <source>
        <dbReference type="SAM" id="Phobius"/>
    </source>
</evidence>
<feature type="transmembrane region" description="Helical" evidence="7">
    <location>
        <begin position="100"/>
        <end position="122"/>
    </location>
</feature>
<keyword evidence="3 7" id="KW-0812">Transmembrane</keyword>
<dbReference type="PANTHER" id="PTHR32468:SF164">
    <property type="entry name" value="OS05G0485000 PROTEIN"/>
    <property type="match status" value="1"/>
</dbReference>
<feature type="domain" description="Cation/H+ exchanger transmembrane" evidence="8">
    <location>
        <begin position="20"/>
        <end position="389"/>
    </location>
</feature>
<evidence type="ECO:0000256" key="4">
    <source>
        <dbReference type="ARBA" id="ARBA00022989"/>
    </source>
</evidence>
<dbReference type="PANTHER" id="PTHR32468">
    <property type="entry name" value="CATION/H + ANTIPORTER"/>
    <property type="match status" value="1"/>
</dbReference>
<evidence type="ECO:0000256" key="1">
    <source>
        <dbReference type="ARBA" id="ARBA00004141"/>
    </source>
</evidence>
<feature type="transmembrane region" description="Helical" evidence="7">
    <location>
        <begin position="6"/>
        <end position="27"/>
    </location>
</feature>
<dbReference type="AlphaFoldDB" id="A0A2U3PEU3"/>
<evidence type="ECO:0000256" key="3">
    <source>
        <dbReference type="ARBA" id="ARBA00022692"/>
    </source>
</evidence>
<feature type="transmembrane region" description="Helical" evidence="7">
    <location>
        <begin position="373"/>
        <end position="396"/>
    </location>
</feature>
<dbReference type="GO" id="GO:0015297">
    <property type="term" value="F:antiporter activity"/>
    <property type="evidence" value="ECO:0007669"/>
    <property type="project" value="InterPro"/>
</dbReference>
<dbReference type="GO" id="GO:0016020">
    <property type="term" value="C:membrane"/>
    <property type="evidence" value="ECO:0007669"/>
    <property type="project" value="UniProtKB-SubCell"/>
</dbReference>
<keyword evidence="6 7" id="KW-0472">Membrane</keyword>
<evidence type="ECO:0000256" key="2">
    <source>
        <dbReference type="ARBA" id="ARBA00022448"/>
    </source>
</evidence>
<accession>A0A2U3PEU3</accession>